<evidence type="ECO:0000313" key="2">
    <source>
        <dbReference type="Proteomes" id="UP000240009"/>
    </source>
</evidence>
<reference evidence="1 2" key="1">
    <citation type="submission" date="2018-02" db="EMBL/GenBank/DDBJ databases">
        <title>Comparative genomes isolates from brazilian mangrove.</title>
        <authorList>
            <person name="Araujo J.E."/>
            <person name="Taketani R.G."/>
            <person name="Silva M.C.P."/>
            <person name="Loureco M.V."/>
            <person name="Andreote F.D."/>
        </authorList>
    </citation>
    <scope>NUCLEOTIDE SEQUENCE [LARGE SCALE GENOMIC DNA]</scope>
    <source>
        <strain evidence="1 2">HEX-2 MGV</strain>
    </source>
</reference>
<proteinExistence type="predicted"/>
<organism evidence="1 2">
    <name type="scientific">Blastopirellula marina</name>
    <dbReference type="NCBI Taxonomy" id="124"/>
    <lineage>
        <taxon>Bacteria</taxon>
        <taxon>Pseudomonadati</taxon>
        <taxon>Planctomycetota</taxon>
        <taxon>Planctomycetia</taxon>
        <taxon>Pirellulales</taxon>
        <taxon>Pirellulaceae</taxon>
        <taxon>Blastopirellula</taxon>
    </lineage>
</organism>
<gene>
    <name evidence="1" type="ORF">C5Y96_10415</name>
</gene>
<dbReference type="EMBL" id="PUIA01000035">
    <property type="protein sequence ID" value="PQO33258.1"/>
    <property type="molecule type" value="Genomic_DNA"/>
</dbReference>
<evidence type="ECO:0000313" key="1">
    <source>
        <dbReference type="EMBL" id="PQO33258.1"/>
    </source>
</evidence>
<sequence length="171" mass="19320">MFVTIAVALVIGYWFLRRQQNADRPLTDQDAIAEMQSRAQRAVADAKSEYGVDLDFSPDSIQSLESILEQVHQSHAANSISETELTRHALKWGGYLGEVIKQVQTAEWKLNSQINGEGSLPIVYEDESESFPVAWCHKRIVNGDEDNVWTKFTILVVNRDADLGQFEAEEH</sequence>
<comment type="caution">
    <text evidence="1">The sequence shown here is derived from an EMBL/GenBank/DDBJ whole genome shotgun (WGS) entry which is preliminary data.</text>
</comment>
<protein>
    <submittedName>
        <fullName evidence="1">Uncharacterized protein</fullName>
    </submittedName>
</protein>
<dbReference type="Proteomes" id="UP000240009">
    <property type="component" value="Unassembled WGS sequence"/>
</dbReference>
<name>A0A2S8FM34_9BACT</name>
<accession>A0A2S8FM34</accession>
<dbReference type="AlphaFoldDB" id="A0A2S8FM34"/>